<comment type="caution">
    <text evidence="2">The sequence shown here is derived from an EMBL/GenBank/DDBJ whole genome shotgun (WGS) entry which is preliminary data.</text>
</comment>
<feature type="transmembrane region" description="Helical" evidence="1">
    <location>
        <begin position="6"/>
        <end position="21"/>
    </location>
</feature>
<protein>
    <submittedName>
        <fullName evidence="2">Uncharacterized protein</fullName>
    </submittedName>
</protein>
<gene>
    <name evidence="2" type="ORF">GCM10018980_39970</name>
</gene>
<organism evidence="2 3">
    <name type="scientific">Streptomyces capoamus</name>
    <dbReference type="NCBI Taxonomy" id="68183"/>
    <lineage>
        <taxon>Bacteria</taxon>
        <taxon>Bacillati</taxon>
        <taxon>Actinomycetota</taxon>
        <taxon>Actinomycetes</taxon>
        <taxon>Kitasatosporales</taxon>
        <taxon>Streptomycetaceae</taxon>
        <taxon>Streptomyces</taxon>
    </lineage>
</organism>
<dbReference type="AlphaFoldDB" id="A0A919C6Q2"/>
<keyword evidence="1" id="KW-1133">Transmembrane helix</keyword>
<keyword evidence="1" id="KW-0812">Transmembrane</keyword>
<reference evidence="3" key="1">
    <citation type="journal article" date="2019" name="Int. J. Syst. Evol. Microbiol.">
        <title>The Global Catalogue of Microorganisms (GCM) 10K type strain sequencing project: providing services to taxonomists for standard genome sequencing and annotation.</title>
        <authorList>
            <consortium name="The Broad Institute Genomics Platform"/>
            <consortium name="The Broad Institute Genome Sequencing Center for Infectious Disease"/>
            <person name="Wu L."/>
            <person name="Ma J."/>
        </authorList>
    </citation>
    <scope>NUCLEOTIDE SEQUENCE [LARGE SCALE GENOMIC DNA]</scope>
    <source>
        <strain evidence="3">JCM 4253</strain>
    </source>
</reference>
<name>A0A919C6Q2_9ACTN</name>
<dbReference type="Proteomes" id="UP000619355">
    <property type="component" value="Unassembled WGS sequence"/>
</dbReference>
<proteinExistence type="predicted"/>
<keyword evidence="1" id="KW-0472">Membrane</keyword>
<sequence length="79" mass="8419">MSFSTISLIAFAVISALLAVSKRTRPLIIALTILWLAVVATYDFTNNEVVSGLMLLVVAAGIGFGAVRDRKKLIAQIKG</sequence>
<feature type="transmembrane region" description="Helical" evidence="1">
    <location>
        <begin position="28"/>
        <end position="44"/>
    </location>
</feature>
<dbReference type="RefSeq" id="WP_189983458.1">
    <property type="nucleotide sequence ID" value="NZ_BNBF01000011.1"/>
</dbReference>
<keyword evidence="3" id="KW-1185">Reference proteome</keyword>
<evidence type="ECO:0000256" key="1">
    <source>
        <dbReference type="SAM" id="Phobius"/>
    </source>
</evidence>
<accession>A0A919C6Q2</accession>
<evidence type="ECO:0000313" key="3">
    <source>
        <dbReference type="Proteomes" id="UP000619355"/>
    </source>
</evidence>
<dbReference type="EMBL" id="BNBF01000011">
    <property type="protein sequence ID" value="GHG54926.1"/>
    <property type="molecule type" value="Genomic_DNA"/>
</dbReference>
<evidence type="ECO:0000313" key="2">
    <source>
        <dbReference type="EMBL" id="GHG54926.1"/>
    </source>
</evidence>
<feature type="transmembrane region" description="Helical" evidence="1">
    <location>
        <begin position="50"/>
        <end position="67"/>
    </location>
</feature>